<feature type="domain" description="SRCR" evidence="15">
    <location>
        <begin position="675"/>
        <end position="775"/>
    </location>
</feature>
<evidence type="ECO:0000256" key="7">
    <source>
        <dbReference type="ARBA" id="ARBA00022989"/>
    </source>
</evidence>
<feature type="disulfide bond" evidence="12">
    <location>
        <begin position="1903"/>
        <end position="1913"/>
    </location>
</feature>
<feature type="disulfide bond" evidence="12">
    <location>
        <begin position="389"/>
        <end position="450"/>
    </location>
</feature>
<gene>
    <name evidence="17" type="ORF">HOLleu_15260</name>
</gene>
<dbReference type="Pfam" id="PF00041">
    <property type="entry name" value="fn3"/>
    <property type="match status" value="2"/>
</dbReference>
<dbReference type="SMART" id="SM00063">
    <property type="entry name" value="FRI"/>
    <property type="match status" value="3"/>
</dbReference>
<feature type="disulfide bond" evidence="12">
    <location>
        <begin position="908"/>
        <end position="972"/>
    </location>
</feature>
<feature type="domain" description="SRCR" evidence="15">
    <location>
        <begin position="1411"/>
        <end position="1508"/>
    </location>
</feature>
<dbReference type="InterPro" id="IPR001190">
    <property type="entry name" value="SRCR"/>
</dbReference>
<dbReference type="SUPFAM" id="SSF56487">
    <property type="entry name" value="SRCR-like"/>
    <property type="match status" value="41"/>
</dbReference>
<dbReference type="EMBL" id="JAIZAY010000006">
    <property type="protein sequence ID" value="KAJ8040843.1"/>
    <property type="molecule type" value="Genomic_DNA"/>
</dbReference>
<evidence type="ECO:0000256" key="11">
    <source>
        <dbReference type="ARBA" id="ARBA00023180"/>
    </source>
</evidence>
<dbReference type="FunFam" id="3.10.250.10:FF:000001">
    <property type="entry name" value="Lysyl oxidase 4 isoform X1"/>
    <property type="match status" value="11"/>
</dbReference>
<dbReference type="PROSITE" id="PS50853">
    <property type="entry name" value="FN3"/>
    <property type="match status" value="2"/>
</dbReference>
<feature type="disulfide bond" evidence="12">
    <location>
        <begin position="1373"/>
        <end position="1383"/>
    </location>
</feature>
<keyword evidence="5 13" id="KW-0732">Signal</keyword>
<feature type="disulfide bond" evidence="12">
    <location>
        <begin position="2564"/>
        <end position="2574"/>
    </location>
</feature>
<feature type="disulfide bond" evidence="12">
    <location>
        <begin position="1270"/>
        <end position="1280"/>
    </location>
</feature>
<feature type="disulfide bond" evidence="12">
    <location>
        <begin position="4906"/>
        <end position="4916"/>
    </location>
</feature>
<feature type="domain" description="FZ" evidence="14">
    <location>
        <begin position="3915"/>
        <end position="4032"/>
    </location>
</feature>
<feature type="disulfide bond" evidence="12">
    <location>
        <begin position="1978"/>
        <end position="2039"/>
    </location>
</feature>
<feature type="disulfide bond" evidence="12">
    <location>
        <begin position="1687"/>
        <end position="1697"/>
    </location>
</feature>
<dbReference type="GO" id="GO:0005576">
    <property type="term" value="C:extracellular region"/>
    <property type="evidence" value="ECO:0007669"/>
    <property type="project" value="UniProtKB-SubCell"/>
</dbReference>
<dbReference type="FunFam" id="3.10.250.10:FF:000006">
    <property type="entry name" value="neurotrypsin isoform X2"/>
    <property type="match status" value="11"/>
</dbReference>
<dbReference type="PANTHER" id="PTHR19331">
    <property type="entry name" value="SCAVENGER RECEPTOR DOMAIN-CONTAINING"/>
    <property type="match status" value="1"/>
</dbReference>
<feature type="disulfide bond" evidence="12">
    <location>
        <begin position="1656"/>
        <end position="1717"/>
    </location>
</feature>
<feature type="disulfide bond" evidence="12">
    <location>
        <begin position="102"/>
        <end position="112"/>
    </location>
</feature>
<feature type="disulfide bond" evidence="12">
    <location>
        <begin position="1643"/>
        <end position="1707"/>
    </location>
</feature>
<feature type="domain" description="SRCR" evidence="15">
    <location>
        <begin position="2051"/>
        <end position="2148"/>
    </location>
</feature>
<evidence type="ECO:0000256" key="3">
    <source>
        <dbReference type="ARBA" id="ARBA00022525"/>
    </source>
</evidence>
<feature type="disulfide bond" evidence="12">
    <location>
        <begin position="1013"/>
        <end position="1077"/>
    </location>
</feature>
<keyword evidence="4" id="KW-0812">Transmembrane</keyword>
<feature type="disulfide bond" evidence="12">
    <location>
        <begin position="1121"/>
        <end position="1185"/>
    </location>
</feature>
<evidence type="ECO:0000259" key="14">
    <source>
        <dbReference type="PROSITE" id="PS50038"/>
    </source>
</evidence>
<keyword evidence="6" id="KW-0677">Repeat</keyword>
<comment type="subcellular location">
    <subcellularLocation>
        <location evidence="1">Membrane</location>
        <topology evidence="1">Single-pass membrane protein</topology>
    </subcellularLocation>
    <subcellularLocation>
        <location evidence="2">Secreted</location>
    </subcellularLocation>
</comment>
<feature type="domain" description="Fibronectin type-III" evidence="16">
    <location>
        <begin position="4429"/>
        <end position="4525"/>
    </location>
</feature>
<feature type="disulfide bond" evidence="12">
    <location>
        <begin position="952"/>
        <end position="962"/>
    </location>
</feature>
<evidence type="ECO:0000256" key="5">
    <source>
        <dbReference type="ARBA" id="ARBA00022729"/>
    </source>
</evidence>
<feature type="disulfide bond" evidence="12">
    <location>
        <begin position="5011"/>
        <end position="5021"/>
    </location>
</feature>
<feature type="disulfide bond" evidence="12">
    <location>
        <begin position="1134"/>
        <end position="1195"/>
    </location>
</feature>
<dbReference type="PRINTS" id="PR00258">
    <property type="entry name" value="SPERACTRCPTR"/>
</dbReference>
<dbReference type="InterPro" id="IPR036116">
    <property type="entry name" value="FN3_sf"/>
</dbReference>
<feature type="disulfide bond" evidence="12">
    <location>
        <begin position="1057"/>
        <end position="1067"/>
    </location>
</feature>
<dbReference type="PROSITE" id="PS50038">
    <property type="entry name" value="FZ"/>
    <property type="match status" value="3"/>
</dbReference>
<feature type="disulfide bond" evidence="12">
    <location>
        <begin position="2782"/>
        <end position="2792"/>
    </location>
</feature>
<feature type="domain" description="SRCR" evidence="15">
    <location>
        <begin position="4942"/>
        <end position="5040"/>
    </location>
</feature>
<evidence type="ECO:0000259" key="15">
    <source>
        <dbReference type="PROSITE" id="PS50287"/>
    </source>
</evidence>
<sequence length="5045" mass="542849">MIIRLLPWIDGITVFIVCVSLRIPPANSQDASRDVRLVDGNSQSEGRVQVFSDGVWNVICIEGWNSRVANVVCQTLGFGLVDTTAGYISAGAGYKDVISVHCTGYESDLKQCVLSRNSDCDTLETAGVVCKPFPDEGAVRVMDGLNPFGGRLEIYMENKWGTVCDDHWDMLEMEVACKQLGFGPPVVSNSQSNPFQVTEGTGDIHMDDVSCTGLEDSLFECQFIEEHNCQHHEDVVVLCQKPAEGMVRLQNSNSRTEGLVQIYFDNQWGEICDIGWDVKESSVLCRQLGFAEAAIKTVEVASKSSGNTLLNGLQCKGSENELLECKYSTEQDCADGSPVRVACHSYADGDLRLMGSDHPYSGRIEVFLNGNWGTVCDDGWSIQAADIACKQLGMGPASSAPPRAFFGRGSGPVSLDNVRCKGSENSLLDCLHVNESEINCGHDEDASVVCTTLSDGDARLENGSGHNEGQVELYVDGQWTGICVNDRTLQNGNVACRQLGYRTADRILVSSEFGTGSSSGNILDIACFGNETSLTDCVVRDGSFSNCTRFSQALGVVCSMPEEGAVRLRGTNSSYEGRVEIFIDDEWGSICDDDWDLTEAQIVCHQLGFTRALEAKVGAHFGHGQDPTHLDNIGCVGYETNLLQCSHVTREKEDCLHSEDAGVICENTRRDISQIRLSGGDDIHEGRVEVFMMGTWGTVCDNNWNINDANVVCQQLGFEGAAATLRASRFGQAGGEIHIRNPVCSGNENSVFQCPEAGNIGTGCDHSKDVAVVCETAIPGDIRLKDQNGTAGILQIYLNGQWGGICADDLWDISDAKVACQELGFDGVLGFLGLDVGYPTHAGAVRCSGLEDNLRSCTYEITDSCSRGSQAGIICQLEELPQVRLGGSYQSNIGRVEVFLNGQWGSVCDDEWDLNDADVVCRELGFRGAEAAQRGSPYGDGYGPILMTQVVCHGEFNLLASCGFTTVGLSSCNGTAGVVCTDIENGALRLVGGSNPQEGRVEIFLSREWGTVCDDMWDYSDAAVVCRQLGIPGRASAVTGAFFGPGSGSIMLDDVRCVGSEQTLLECQYLDSSFQNCNHAEDAGVRCGAAEEEVTIRLAGGQSDAEGRVEVLIGGVWGTVCDDHWDINDAHVVCRQLGFTEALEALSGSTFGYSSAPILLDDVQCVGNEAILTSCVHIDSSRENCNYREHAGVRCYNPAHGEVRLTGEQDGEGTVEIFLGDMWSNVCDANWDMKDASVVCRQLGFGPPSGIYYPSTSDLEIQNHFYNPTCLGNEPELIMCSQTNSSSGNCFYVGVTCSEPETGQLRLVNGNLTAGRVEVYLNEEWNTVCDDFWELNDAHVACRQLGFSGAVSAPRGAFFGRGVGRIGMDNVACFGSETRLIDCRYTAYPHGNCIHDEDAGVICASGVNGDVRLLKVGSDPLEGKVEVFLGGVWGFVCADGWDISDANVVCRQLGFSGAVMAAGGNVSLTLGETFVMKDVECSGEEESVADCTFKVPNICSKAAGVTCSPFVEQGTLRLKGGNSSAGRVEVFRDGQWGTVCGDDWDLSNAKVACHQLGFQEASIVEGDVDFGQATEPFVMSEVSCSGGEASLLDCTSVSTQTCAPMQAASVICYNNEGALRLVNGNSTAGRLEVFLNGEWGTVCDDLFSSFDAHVACIQLGFKTSTGVATGATFGEGAGPIHMDDVQCVGNEMNLVQCPHVTSQYGNCGHSEDVGLYCAKSVHGDIRLIKSVESSSGTQGIVEIYLDDQWTMVCNNGWDLEDASIVCKQLGFKSARSITSLSAEGISDGPFIDGVYCPSSVAVLVSCSYALLGEDQRCPEDTYAGVECINPSEGDLRLVAGTEISGRLEVFINNRWGTICDDGWNLVGATVACRQLGFSEAVSIPGTETFGEGQGAIQMDDVVCQGDENRLIDCSHRTSFEHNCAHTEDAGVTCRRVENGAVRLAGGNSTAGRVEIFLEGEWGTVCDDWWDMVDAGVVCRQLGFQGALRAVQGGVFGAGEGKIHMDDVECYGREERLDRCGHLDFRREDCRHSEDAGVICVEAAETESSSNIRLVGGDETRGRVEVYVNGKWGTVCDDSWDMRDANVVCRQLGFGQALSYGHYEEFGRGTGSIHLDDVDCRGDEDSLFLCPHTRYHNCNHGEDVGVICQPESNPASGPNERNIRLVGGNETAGRVEVYYRGEWGTVCDDYWDLEDARVVCRQLGFPGALSAPRYSEFGQGSDPIHLDDVECTGEETNLLDCPHLTRDNCDHFEDAGVVCQTASVNTGEIVNGEVRLVNGNSTAGRVEIYMDGVWGTVCDDYWDLRDASVVCRQLGFPGAISAPRHAAFDEGSDPIHLDDVECTGDESSLIRCSHRRFDNCGHHEDAGVVCQNRLGSYSDGQTSRHGAVRLVNGNETAGRVEVLHTSGTWGVVCDNFWDMKDASVVCRLLGFPGAISATKYTVSGHNELYLDNVKCTGEEDNLMNCSHIKVTSCGDRKGAGVICQENARVNPVGNNIVRLVNGNATAGRVEVYIDGVWGTVCDDFWGLEDAQVVCRQLGFPGAISAPRFAAFGEGSEPIHLDDVQCTGEETDILSCSHTRDENCGHYEDAGVVCSTEGSVSVGNNAIRLANGNSSAGRVEVYIDGVWGTVCDDYWDLRDATVVCRQLGFPLAISATRSAAFGQGSDPIHMDDVGCTGEETDLLSCSHTRIDNCGHREDAGVVCGTEIDISVGNDAVRLVNGNATAGRVEVFLNGVWGTVCDDLWDLQDAQVVCRQLGFPGAISAPRYAAFGEGSEPTHLDDVECTGEEADILSCSHTTIENCVHSEDAGAVCSTENIPVGNDAIRLVNGNATAGRVEVFLNGVWGTVCDDSWDLQDAQVVCHQLGFPGAISAPRNAAFGQGSDPIHLDNVGCTGEETDLVSCSHIRYHNCGHSEDAGVVCSTEYIPVGNDAIRLVNGNATAGRVEVFLNGVWGTVCDDSWDLQDAQVVCRQLGFPGAISAPRYAAFGQGSDPIHLDNVGCTGEETDLVSCRHIKYHNCGHSEDAGAVCSTAKIPVHNDAIRLVNGNATAGRVEVFLNGVWGTVCHDFWGLQDAQVVCRQLGFPGAISAPRYAAFGEGSDPTHLDDVQCTGEEKDLLSCYHTRTENCDHSEDAGAVCSTENIRVGSDSIRLVNGNATAGRVEVFLNGVWGTVCDDYWDLQDAQVVCRQLGFPRAISAPQYAAFGEGSEPTHLDDVQCTGEEADILSCSHTRIENCGHSEDAGAVCSTESIPVGNDAIRLVNGNATAGRVEVFLNGVWGTVCDDFWDLQDAQVVCRQLGFPGAISAPMYAAFGEGSDPIHMDDVGCSGKETNLLSCSHTRDANCRHSEDAGVVCSTASIPGNDVIRLVNGNATAGRVEVLVNGVWGTVCDDFWDLQDAQVVCRQLGFPGAISAPRYAAFGEGSDPIHMDDVGCTGEETNLLSCSHTRDENCGHIEDAGVVCTAIPVGNNTIRLVNGNATAGRVEVYIDGVWGTVCDDSWDIRDANVVCRQLGFSGAIFAPKFAYFGEGSDPIHLDDVECAGDETDLVSCTHTRLENCVHSEDAGAVCSNEISIPVGSNNIRLANGNATAGRVEVYLHGLWGTVCDDLWGLEDADVVCRQLGFPGAISAPRHAAFGQGSDPIHLDDVQCLGEETDLLSCRHSTLVNCNHNEDAGVVCLPGEQASVGQLRLVNGNNTAGRLEIYLDGVWGTVCDDLWDLEDADVACRQLGFSGAISATRYAAFGQGSDPTHLDDVECTGEETDLVSCSHIRDENCGHDEDAGVVCDPVSGPTEPTSTTISSEAEDGDVRLVGGNETAGRVEIYVDGVWGTICDDEWDLTDAHIVCRQLDFPGAVAAPRYSAFGPGVDPTLLYDLGCRGNEANLLECRYASFKDCTHHKHAGVVCLSHDSSEGEEATEQPPTPLFTCEPLRSSLCSGMPYNLTAFPNSVGHTTQKEAERDLNLTFQAVIPLGCPAGFFQFMCLQFMQPCDRSNIPCKELCETGLKGCLEKVGASGFPVPPLDLDCSLLPAEETGLCFAEDPSGYPFEEEATEQPQPPLFTCEPLRSSLCSGMPYNLTAFPNSVGHTTQKEAERDLNLTFQAVIPLGCPAGFFQFMCLQFMQPCDRSNIPCKELCETGLKGCLEKVGASGFSVPPLDLDCSLLPAEETGLCFSGDPSRYPFEEEATEQPQPPLFTCEPLRSSLCSGMPYNLTAFPNSVGHTTQEEAERDLNLTFQAVIPLGCPAGFFQFMCLQFMQPCDRSNIPCKELCETGLKGCLEKIGASDFPVPPLDLDCSLLPAEETGLCFAEDPSGYPFEVSPSEQPSVGQLRLVNGNNTAGRVEIYLDGVWGTVCDDLWDLTDAVVVCRQLGFPGAISATGFAAFGEGSDPIHLNGVDCTGEETDLVNCSYIRDVWCFHNEDAGVVCAPHDGTVTEPPSPPTDVTVQFVNTTMINISWVEPEIHYGLIRGYYVDVFINMTGYGDLSWSRYNVTSQNQTSLLVHLQPGFVYNIQVTAYSLEYLGPQSLVVIVSLDREEPPSPPTDVTVQFVNTTMINISWVEPEIHYGLIRGYYVDVFVNMTGYGDLSWSRYNVTSQNQTSLSVHLEPGYVYNIQVTAYSLEYLGPRSLVVIVNLDREELGDLRLVEGSASSGRIEIFLNGTWRPICSDNWDHRDSTVICRQLGFKGVSATLSNATDNSETILMSNVDCFGSETSLLDCPYTTTHNCNLQENVWIVCHPHEDGDLRLVEGNSTSGRVEIYRGGLWGTVCDDSWDIRDANVVCHQLGFKEASSALRNAAFGQGHDPIHMDDLYCIGNETSLLDCPHATTHNCNHGEDAGLVCVPYATGELRLRGGPNQFSGRVEVYLFGIWGTICDGNWDAADATVVCQQLGFSRAIRAFHSGFFGEGTGPIFMNDINCLGSEMRLIDCRYSQNFNCSHERGAGVACQQPVTGEVRLVGGGATHRGRVEVYLDGQWGTVCDDAWDIVDAHIVCNQLGFSNAAEVSYDGTIPVAEGPIHIDEISCTGTELTLLECPYQSYPDCSHNEDVTVVCSTRPIA</sequence>
<feature type="domain" description="Fibronectin type-III" evidence="16">
    <location>
        <begin position="4530"/>
        <end position="4626"/>
    </location>
</feature>
<evidence type="ECO:0000256" key="9">
    <source>
        <dbReference type="ARBA" id="ARBA00023157"/>
    </source>
</evidence>
<feature type="disulfide bond" evidence="12">
    <location>
        <begin position="1342"/>
        <end position="1403"/>
    </location>
</feature>
<feature type="domain" description="SRCR" evidence="15">
    <location>
        <begin position="988"/>
        <end position="1088"/>
    </location>
</feature>
<feature type="disulfide bond" evidence="12">
    <location>
        <begin position="2009"/>
        <end position="2019"/>
    </location>
</feature>
<feature type="domain" description="SRCR" evidence="15">
    <location>
        <begin position="2496"/>
        <end position="2593"/>
    </location>
</feature>
<feature type="disulfide bond" evidence="12">
    <location>
        <begin position="744"/>
        <end position="754"/>
    </location>
</feature>
<feature type="disulfide bond" evidence="12">
    <location>
        <begin position="211"/>
        <end position="221"/>
    </location>
</feature>
<accession>A0A9Q1HD21</accession>
<organism evidence="17 18">
    <name type="scientific">Holothuria leucospilota</name>
    <name type="common">Black long sea cucumber</name>
    <name type="synonym">Mertensiothuria leucospilota</name>
    <dbReference type="NCBI Taxonomy" id="206669"/>
    <lineage>
        <taxon>Eukaryota</taxon>
        <taxon>Metazoa</taxon>
        <taxon>Echinodermata</taxon>
        <taxon>Eleutherozoa</taxon>
        <taxon>Echinozoa</taxon>
        <taxon>Holothuroidea</taxon>
        <taxon>Aspidochirotacea</taxon>
        <taxon>Aspidochirotida</taxon>
        <taxon>Holothuriidae</taxon>
        <taxon>Holothuria</taxon>
    </lineage>
</organism>
<evidence type="ECO:0000313" key="17">
    <source>
        <dbReference type="EMBL" id="KAJ8040843.1"/>
    </source>
</evidence>
<feature type="domain" description="SRCR" evidence="15">
    <location>
        <begin position="4733"/>
        <end position="4830"/>
    </location>
</feature>
<feature type="disulfide bond" evidence="12">
    <location>
        <begin position="2890"/>
        <end position="2900"/>
    </location>
</feature>
<feature type="domain" description="SRCR" evidence="15">
    <location>
        <begin position="3576"/>
        <end position="3673"/>
    </location>
</feature>
<evidence type="ECO:0000256" key="12">
    <source>
        <dbReference type="PROSITE-ProRule" id="PRU00196"/>
    </source>
</evidence>
<feature type="domain" description="SRCR" evidence="15">
    <location>
        <begin position="3038"/>
        <end position="3135"/>
    </location>
</feature>
<dbReference type="CDD" id="cd00063">
    <property type="entry name" value="FN3"/>
    <property type="match status" value="2"/>
</dbReference>
<feature type="domain" description="SRCR" evidence="15">
    <location>
        <begin position="1941"/>
        <end position="2040"/>
    </location>
</feature>
<dbReference type="PROSITE" id="PS50287">
    <property type="entry name" value="SRCR_2"/>
    <property type="match status" value="41"/>
</dbReference>
<feature type="disulfide bond" evidence="12">
    <location>
        <begin position="527"/>
        <end position="537"/>
    </location>
</feature>
<feature type="disulfide bond" evidence="12">
    <location>
        <begin position="315"/>
        <end position="325"/>
    </location>
</feature>
<feature type="disulfide bond" evidence="12">
    <location>
        <begin position="3751"/>
        <end position="3761"/>
    </location>
</feature>
<feature type="disulfide bond" evidence="12">
    <location>
        <begin position="4801"/>
        <end position="4811"/>
    </location>
</feature>
<dbReference type="InterPro" id="IPR003961">
    <property type="entry name" value="FN3_dom"/>
</dbReference>
<feature type="disulfide bond" evidence="12">
    <location>
        <begin position="483"/>
        <end position="547"/>
    </location>
</feature>
<evidence type="ECO:0000256" key="1">
    <source>
        <dbReference type="ARBA" id="ARBA00004167"/>
    </source>
</evidence>
<feature type="domain" description="SRCR" evidence="15">
    <location>
        <begin position="35"/>
        <end position="131"/>
    </location>
</feature>
<feature type="disulfide bond" evidence="12">
    <location>
        <begin position="1481"/>
        <end position="1491"/>
    </location>
</feature>
<feature type="domain" description="SRCR" evidence="15">
    <location>
        <begin position="2605"/>
        <end position="2702"/>
    </location>
</feature>
<reference evidence="17" key="1">
    <citation type="submission" date="2021-10" db="EMBL/GenBank/DDBJ databases">
        <title>Tropical sea cucumber genome reveals ecological adaptation and Cuvierian tubules defense mechanism.</title>
        <authorList>
            <person name="Chen T."/>
        </authorList>
    </citation>
    <scope>NUCLEOTIDE SEQUENCE</scope>
    <source>
        <strain evidence="17">Nanhai2018</strain>
        <tissue evidence="17">Muscle</tissue>
    </source>
</reference>
<proteinExistence type="predicted"/>
<evidence type="ECO:0000256" key="4">
    <source>
        <dbReference type="ARBA" id="ARBA00022692"/>
    </source>
</evidence>
<dbReference type="FunFam" id="3.10.250.10:FF:000005">
    <property type="entry name" value="Neurotrypsin isoform A"/>
    <property type="match status" value="3"/>
</dbReference>
<feature type="chain" id="PRO_5040429481" evidence="13">
    <location>
        <begin position="29"/>
        <end position="5045"/>
    </location>
</feature>
<feature type="domain" description="SRCR" evidence="15">
    <location>
        <begin position="3802"/>
        <end position="3899"/>
    </location>
</feature>
<feature type="domain" description="SRCR" evidence="15">
    <location>
        <begin position="2273"/>
        <end position="2370"/>
    </location>
</feature>
<feature type="disulfide bond" evidence="12">
    <location>
        <begin position="2998"/>
        <end position="3008"/>
    </location>
</feature>
<dbReference type="Gene3D" id="3.10.250.10">
    <property type="entry name" value="SRCR-like domain"/>
    <property type="match status" value="41"/>
</dbReference>
<feature type="disulfide bond" evidence="12">
    <location>
        <begin position="1766"/>
        <end position="1827"/>
    </location>
</feature>
<feature type="disulfide bond" evidence="12">
    <location>
        <begin position="2230"/>
        <end position="2240"/>
    </location>
</feature>
<feature type="domain" description="SRCR" evidence="15">
    <location>
        <begin position="2822"/>
        <end position="2919"/>
    </location>
</feature>
<feature type="disulfide bond" evidence="12">
    <location>
        <begin position="4697"/>
        <end position="4707"/>
    </location>
</feature>
<feature type="disulfide bond" evidence="12">
    <location>
        <begin position="2454"/>
        <end position="2464"/>
    </location>
</feature>
<feature type="disulfide bond" evidence="12">
    <location>
        <begin position="700"/>
        <end position="764"/>
    </location>
</feature>
<feature type="disulfide bond" evidence="12">
    <location>
        <begin position="1859"/>
        <end position="1923"/>
    </location>
</feature>
<dbReference type="Pfam" id="PF00530">
    <property type="entry name" value="SRCR"/>
    <property type="match status" value="41"/>
</dbReference>
<feature type="domain" description="SRCR" evidence="15">
    <location>
        <begin position="3254"/>
        <end position="3351"/>
    </location>
</feature>
<dbReference type="Gene3D" id="1.10.2000.10">
    <property type="entry name" value="Frizzled cysteine-rich domain"/>
    <property type="match status" value="3"/>
</dbReference>
<feature type="domain" description="SRCR" evidence="15">
    <location>
        <begin position="1725"/>
        <end position="1828"/>
    </location>
</feature>
<feature type="domain" description="SRCR" evidence="15">
    <location>
        <begin position="3683"/>
        <end position="3780"/>
    </location>
</feature>
<feature type="disulfide bond" evidence="12">
    <location>
        <begin position="1165"/>
        <end position="1175"/>
    </location>
</feature>
<dbReference type="CDD" id="cd07066">
    <property type="entry name" value="CRD_FZ"/>
    <property type="match status" value="3"/>
</dbReference>
<feature type="domain" description="SRCR" evidence="15">
    <location>
        <begin position="2714"/>
        <end position="2811"/>
    </location>
</feature>
<feature type="disulfide bond" evidence="12">
    <location>
        <begin position="3214"/>
        <end position="3224"/>
    </location>
</feature>
<feature type="domain" description="SRCR" evidence="15">
    <location>
        <begin position="1835"/>
        <end position="1934"/>
    </location>
</feature>
<evidence type="ECO:0000256" key="6">
    <source>
        <dbReference type="ARBA" id="ARBA00022737"/>
    </source>
</evidence>
<keyword evidence="9 12" id="KW-1015">Disulfide bond</keyword>
<dbReference type="InterPro" id="IPR036790">
    <property type="entry name" value="Frizzled_dom_sf"/>
</dbReference>
<feature type="disulfide bond" evidence="12">
    <location>
        <begin position="4388"/>
        <end position="4398"/>
    </location>
</feature>
<dbReference type="SMART" id="SM00060">
    <property type="entry name" value="FN3"/>
    <property type="match status" value="2"/>
</dbReference>
<feature type="disulfide bond" evidence="12">
    <location>
        <begin position="2673"/>
        <end position="2683"/>
    </location>
</feature>
<feature type="disulfide bond" evidence="12">
    <location>
        <begin position="3322"/>
        <end position="3332"/>
    </location>
</feature>
<dbReference type="OrthoDB" id="536948at2759"/>
<feature type="disulfide bond" evidence="12">
    <location>
        <begin position="847"/>
        <end position="857"/>
    </location>
</feature>
<feature type="domain" description="SRCR" evidence="15">
    <location>
        <begin position="2930"/>
        <end position="3027"/>
    </location>
</feature>
<feature type="disulfide bond" evidence="12">
    <location>
        <begin position="713"/>
        <end position="774"/>
    </location>
</feature>
<feature type="domain" description="SRCR" evidence="15">
    <location>
        <begin position="458"/>
        <end position="559"/>
    </location>
</feature>
<dbReference type="FunFam" id="3.10.250.10:FF:000016">
    <property type="entry name" value="Scavenger receptor cysteine-rich protein type 12"/>
    <property type="match status" value="7"/>
</dbReference>
<dbReference type="InterPro" id="IPR013783">
    <property type="entry name" value="Ig-like_fold"/>
</dbReference>
<feature type="domain" description="SRCR" evidence="15">
    <location>
        <begin position="3146"/>
        <end position="3243"/>
    </location>
</feature>
<feature type="disulfide bond" evidence="12">
    <location>
        <begin position="3535"/>
        <end position="3545"/>
    </location>
</feature>
<keyword evidence="3" id="KW-0964">Secreted</keyword>
<dbReference type="Proteomes" id="UP001152320">
    <property type="component" value="Chromosome 6"/>
</dbReference>
<feature type="disulfide bond" evidence="12">
    <location>
        <begin position="3870"/>
        <end position="3880"/>
    </location>
</feature>
<keyword evidence="7" id="KW-1133">Transmembrane helix</keyword>
<feature type="domain" description="SRCR" evidence="15">
    <location>
        <begin position="883"/>
        <end position="981"/>
    </location>
</feature>
<feature type="domain" description="SRCR" evidence="15">
    <location>
        <begin position="1203"/>
        <end position="1298"/>
    </location>
</feature>
<dbReference type="Pfam" id="PF01392">
    <property type="entry name" value="Fz"/>
    <property type="match status" value="3"/>
</dbReference>
<feature type="domain" description="SRCR" evidence="15">
    <location>
        <begin position="2162"/>
        <end position="2259"/>
    </location>
</feature>
<feature type="disulfide bond" evidence="12">
    <location>
        <begin position="1872"/>
        <end position="1933"/>
    </location>
</feature>
<feature type="signal peptide" evidence="13">
    <location>
        <begin position="1"/>
        <end position="28"/>
    </location>
</feature>
<dbReference type="SUPFAM" id="SSF49265">
    <property type="entry name" value="Fibronectin type III"/>
    <property type="match status" value="1"/>
</dbReference>
<feature type="disulfide bond" evidence="12">
    <location>
        <begin position="635"/>
        <end position="645"/>
    </location>
</feature>
<evidence type="ECO:0000256" key="8">
    <source>
        <dbReference type="ARBA" id="ARBA00023136"/>
    </source>
</evidence>
<feature type="domain" description="SRCR" evidence="15">
    <location>
        <begin position="4837"/>
        <end position="4935"/>
    </location>
</feature>
<feature type="disulfide bond" evidence="12">
    <location>
        <begin position="3429"/>
        <end position="3439"/>
    </location>
</feature>
<feature type="domain" description="SRCR" evidence="15">
    <location>
        <begin position="139"/>
        <end position="240"/>
    </location>
</feature>
<keyword evidence="18" id="KW-1185">Reference proteome</keyword>
<dbReference type="InterPro" id="IPR020067">
    <property type="entry name" value="Frizzled_dom"/>
</dbReference>
<feature type="domain" description="SRCR" evidence="15">
    <location>
        <begin position="566"/>
        <end position="666"/>
    </location>
</feature>
<name>A0A9Q1HD21_HOLLE</name>
<feature type="disulfide bond" evidence="12">
    <location>
        <begin position="3644"/>
        <end position="3654"/>
    </location>
</feature>
<dbReference type="InterPro" id="IPR036772">
    <property type="entry name" value="SRCR-like_dom_sf"/>
</dbReference>
<feature type="domain" description="SRCR" evidence="15">
    <location>
        <begin position="351"/>
        <end position="451"/>
    </location>
</feature>
<feature type="disulfide bond" evidence="12">
    <location>
        <begin position="1026"/>
        <end position="1087"/>
    </location>
</feature>
<feature type="domain" description="SRCR" evidence="15">
    <location>
        <begin position="1619"/>
        <end position="1718"/>
    </location>
</feature>
<feature type="domain" description="SRCR" evidence="15">
    <location>
        <begin position="782"/>
        <end position="876"/>
    </location>
</feature>
<feature type="disulfide bond" evidence="12">
    <location>
        <begin position="604"/>
        <end position="665"/>
    </location>
</feature>
<evidence type="ECO:0000256" key="2">
    <source>
        <dbReference type="ARBA" id="ARBA00004613"/>
    </source>
</evidence>
<feature type="disulfide bond" evidence="12">
    <location>
        <begin position="1329"/>
        <end position="1393"/>
    </location>
</feature>
<feature type="domain" description="FZ" evidence="14">
    <location>
        <begin position="4188"/>
        <end position="4300"/>
    </location>
</feature>
<feature type="disulfide bond" evidence="12">
    <location>
        <begin position="1796"/>
        <end position="1806"/>
    </location>
</feature>
<feature type="domain" description="SRCR" evidence="15">
    <location>
        <begin position="1096"/>
        <end position="1196"/>
    </location>
</feature>
<feature type="domain" description="SRCR" evidence="15">
    <location>
        <begin position="1305"/>
        <end position="1404"/>
    </location>
</feature>
<evidence type="ECO:0000256" key="10">
    <source>
        <dbReference type="ARBA" id="ARBA00023170"/>
    </source>
</evidence>
<dbReference type="PANTHER" id="PTHR19331:SF465">
    <property type="entry name" value="EGG PEPTIDE SPERACT RECEPTOR"/>
    <property type="match status" value="1"/>
</dbReference>
<dbReference type="SMART" id="SM00202">
    <property type="entry name" value="SR"/>
    <property type="match status" value="41"/>
</dbReference>
<feature type="disulfide bond" evidence="12">
    <location>
        <begin position="2119"/>
        <end position="2129"/>
    </location>
</feature>
<dbReference type="FunFam" id="3.10.250.10:FF:000007">
    <property type="entry name" value="Soluble scavenger receptor cysteine-rich domain-containing protein SSC5D"/>
    <property type="match status" value="4"/>
</dbReference>
<protein>
    <submittedName>
        <fullName evidence="17">Deleted in malignant brain tumors 1 protein</fullName>
    </submittedName>
</protein>
<feature type="disulfide bond" evidence="12">
    <location>
        <begin position="1965"/>
        <end position="2029"/>
    </location>
</feature>
<dbReference type="PROSITE" id="PS00420">
    <property type="entry name" value="SRCR_1"/>
    <property type="match status" value="26"/>
</dbReference>
<dbReference type="GO" id="GO:0016020">
    <property type="term" value="C:membrane"/>
    <property type="evidence" value="ECO:0007669"/>
    <property type="project" value="UniProtKB-SubCell"/>
</dbReference>
<feature type="disulfide bond" evidence="12">
    <location>
        <begin position="1584"/>
        <end position="1594"/>
    </location>
</feature>
<feature type="domain" description="FZ" evidence="14">
    <location>
        <begin position="4054"/>
        <end position="4166"/>
    </location>
</feature>
<evidence type="ECO:0000259" key="16">
    <source>
        <dbReference type="PROSITE" id="PS50853"/>
    </source>
</evidence>
<dbReference type="FunFam" id="3.10.250.10:FF:000026">
    <property type="entry name" value="Tequila, isoform D"/>
    <property type="match status" value="4"/>
</dbReference>
<keyword evidence="10" id="KW-0675">Receptor</keyword>
<evidence type="ECO:0000313" key="18">
    <source>
        <dbReference type="Proteomes" id="UP001152320"/>
    </source>
</evidence>
<feature type="domain" description="SRCR" evidence="15">
    <location>
        <begin position="3361"/>
        <end position="3458"/>
    </location>
</feature>
<feature type="domain" description="SRCR" evidence="15">
    <location>
        <begin position="1516"/>
        <end position="1613"/>
    </location>
</feature>
<feature type="domain" description="SRCR" evidence="15">
    <location>
        <begin position="247"/>
        <end position="344"/>
    </location>
</feature>
<dbReference type="Gene3D" id="2.60.40.10">
    <property type="entry name" value="Immunoglobulins"/>
    <property type="match status" value="2"/>
</dbReference>
<feature type="domain" description="SRCR" evidence="15">
    <location>
        <begin position="4320"/>
        <end position="4417"/>
    </location>
</feature>
<comment type="caution">
    <text evidence="12">Lacks conserved residue(s) required for the propagation of feature annotation.</text>
</comment>
<dbReference type="SUPFAM" id="SSF63501">
    <property type="entry name" value="Frizzled cysteine-rich domain"/>
    <property type="match status" value="3"/>
</dbReference>
<feature type="domain" description="SRCR" evidence="15">
    <location>
        <begin position="2387"/>
        <end position="2483"/>
    </location>
</feature>
<keyword evidence="8" id="KW-0472">Membrane</keyword>
<feature type="domain" description="SRCR" evidence="15">
    <location>
        <begin position="3467"/>
        <end position="3564"/>
    </location>
</feature>
<comment type="caution">
    <text evidence="17">The sequence shown here is derived from an EMBL/GenBank/DDBJ whole genome shotgun (WGS) entry which is preliminary data.</text>
</comment>
<feature type="disulfide bond" evidence="12">
    <location>
        <begin position="376"/>
        <end position="440"/>
    </location>
</feature>
<keyword evidence="11" id="KW-0325">Glycoprotein</keyword>
<feature type="disulfide bond" evidence="12">
    <location>
        <begin position="2341"/>
        <end position="2351"/>
    </location>
</feature>
<evidence type="ECO:0000256" key="13">
    <source>
        <dbReference type="SAM" id="SignalP"/>
    </source>
</evidence>
<feature type="disulfide bond" evidence="12">
    <location>
        <begin position="591"/>
        <end position="655"/>
    </location>
</feature>
<feature type="domain" description="SRCR" evidence="15">
    <location>
        <begin position="4631"/>
        <end position="4726"/>
    </location>
</feature>
<feature type="disulfide bond" evidence="12">
    <location>
        <begin position="420"/>
        <end position="430"/>
    </location>
</feature>
<feature type="disulfide bond" evidence="12">
    <location>
        <begin position="1753"/>
        <end position="1817"/>
    </location>
</feature>
<feature type="disulfide bond" evidence="12">
    <location>
        <begin position="3106"/>
        <end position="3116"/>
    </location>
</feature>